<comment type="caution">
    <text evidence="1">The sequence shown here is derived from an EMBL/GenBank/DDBJ whole genome shotgun (WGS) entry which is preliminary data.</text>
</comment>
<proteinExistence type="predicted"/>
<protein>
    <submittedName>
        <fullName evidence="1">Oxaloacetate decarboxylase</fullName>
    </submittedName>
</protein>
<dbReference type="PANTHER" id="PTHR33254:SF4">
    <property type="entry name" value="4-HYDROXY-4-METHYL-2-OXOGLUTARATE ALDOLASE 3-RELATED"/>
    <property type="match status" value="1"/>
</dbReference>
<dbReference type="STRING" id="337451.A0A443N4L4"/>
<gene>
    <name evidence="1" type="ORF">CKAN_00173500</name>
</gene>
<dbReference type="Proteomes" id="UP000283530">
    <property type="component" value="Unassembled WGS sequence"/>
</dbReference>
<evidence type="ECO:0000313" key="1">
    <source>
        <dbReference type="EMBL" id="RWR73456.1"/>
    </source>
</evidence>
<name>A0A443N4L4_9MAGN</name>
<organism evidence="1 2">
    <name type="scientific">Cinnamomum micranthum f. kanehirae</name>
    <dbReference type="NCBI Taxonomy" id="337451"/>
    <lineage>
        <taxon>Eukaryota</taxon>
        <taxon>Viridiplantae</taxon>
        <taxon>Streptophyta</taxon>
        <taxon>Embryophyta</taxon>
        <taxon>Tracheophyta</taxon>
        <taxon>Spermatophyta</taxon>
        <taxon>Magnoliopsida</taxon>
        <taxon>Magnoliidae</taxon>
        <taxon>Laurales</taxon>
        <taxon>Lauraceae</taxon>
        <taxon>Cinnamomum</taxon>
    </lineage>
</organism>
<sequence>MDGQEKLTSCPYSPCILMTDEQTSLILESGHVDGQMAALTTAEVCDANTGLLVSGDLRVLHPSFKIYGRSRAFFGPIVTLKGFEANVLVGSFLRPEGMEGF</sequence>
<dbReference type="OrthoDB" id="1476984at2759"/>
<accession>A0A443N4L4</accession>
<keyword evidence="2" id="KW-1185">Reference proteome</keyword>
<dbReference type="EMBL" id="QPKB01000001">
    <property type="protein sequence ID" value="RWR73456.1"/>
    <property type="molecule type" value="Genomic_DNA"/>
</dbReference>
<dbReference type="PANTHER" id="PTHR33254">
    <property type="entry name" value="4-HYDROXY-4-METHYL-2-OXOGLUTARATE ALDOLASE 3-RELATED"/>
    <property type="match status" value="1"/>
</dbReference>
<reference evidence="1 2" key="1">
    <citation type="journal article" date="2019" name="Nat. Plants">
        <title>Stout camphor tree genome fills gaps in understanding of flowering plant genome evolution.</title>
        <authorList>
            <person name="Chaw S.M."/>
            <person name="Liu Y.C."/>
            <person name="Wu Y.W."/>
            <person name="Wang H.Y."/>
            <person name="Lin C.I."/>
            <person name="Wu C.S."/>
            <person name="Ke H.M."/>
            <person name="Chang L.Y."/>
            <person name="Hsu C.Y."/>
            <person name="Yang H.T."/>
            <person name="Sudianto E."/>
            <person name="Hsu M.H."/>
            <person name="Wu K.P."/>
            <person name="Wang L.N."/>
            <person name="Leebens-Mack J.H."/>
            <person name="Tsai I.J."/>
        </authorList>
    </citation>
    <scope>NUCLEOTIDE SEQUENCE [LARGE SCALE GENOMIC DNA]</scope>
    <source>
        <strain evidence="2">cv. Chaw 1501</strain>
        <tissue evidence="1">Young leaves</tissue>
    </source>
</reference>
<evidence type="ECO:0000313" key="2">
    <source>
        <dbReference type="Proteomes" id="UP000283530"/>
    </source>
</evidence>
<dbReference type="AlphaFoldDB" id="A0A443N4L4"/>